<accession>A0A0F8Y045</accession>
<dbReference type="AlphaFoldDB" id="A0A0F8Y045"/>
<sequence>RKHNNMEILTLSSLDSVSIFVLCNQARIADMSR</sequence>
<evidence type="ECO:0000313" key="1">
    <source>
        <dbReference type="EMBL" id="KKK66895.1"/>
    </source>
</evidence>
<feature type="non-terminal residue" evidence="1">
    <location>
        <position position="1"/>
    </location>
</feature>
<organism evidence="1">
    <name type="scientific">marine sediment metagenome</name>
    <dbReference type="NCBI Taxonomy" id="412755"/>
    <lineage>
        <taxon>unclassified sequences</taxon>
        <taxon>metagenomes</taxon>
        <taxon>ecological metagenomes</taxon>
    </lineage>
</organism>
<name>A0A0F8Y045_9ZZZZ</name>
<gene>
    <name evidence="1" type="ORF">LCGC14_2959520</name>
</gene>
<protein>
    <submittedName>
        <fullName evidence="1">Uncharacterized protein</fullName>
    </submittedName>
</protein>
<proteinExistence type="predicted"/>
<comment type="caution">
    <text evidence="1">The sequence shown here is derived from an EMBL/GenBank/DDBJ whole genome shotgun (WGS) entry which is preliminary data.</text>
</comment>
<dbReference type="EMBL" id="LAZR01059862">
    <property type="protein sequence ID" value="KKK66895.1"/>
    <property type="molecule type" value="Genomic_DNA"/>
</dbReference>
<reference evidence="1" key="1">
    <citation type="journal article" date="2015" name="Nature">
        <title>Complex archaea that bridge the gap between prokaryotes and eukaryotes.</title>
        <authorList>
            <person name="Spang A."/>
            <person name="Saw J.H."/>
            <person name="Jorgensen S.L."/>
            <person name="Zaremba-Niedzwiedzka K."/>
            <person name="Martijn J."/>
            <person name="Lind A.E."/>
            <person name="van Eijk R."/>
            <person name="Schleper C."/>
            <person name="Guy L."/>
            <person name="Ettema T.J."/>
        </authorList>
    </citation>
    <scope>NUCLEOTIDE SEQUENCE</scope>
</reference>